<proteinExistence type="predicted"/>
<evidence type="ECO:0000313" key="3">
    <source>
        <dbReference type="Proteomes" id="UP000612899"/>
    </source>
</evidence>
<name>A0A8J3VJD2_9ACTN</name>
<comment type="caution">
    <text evidence="2">The sequence shown here is derived from an EMBL/GenBank/DDBJ whole genome shotgun (WGS) entry which is preliminary data.</text>
</comment>
<protein>
    <submittedName>
        <fullName evidence="2">Uncharacterized protein</fullName>
    </submittedName>
</protein>
<sequence length="386" mass="42167">MTEDTQVYELVTAAFSGDRMTVALTEIERRAQRRRGLWVPAMAGLIVVVMLVGFSWWQRSHGTHMTALDSLSAQCMRHWSQLQPALPDSVSHRRPERIFSMGAGPSRMARIFSNGEVLLECLREGDSVKVGSIYFDGGQSPFGLPDNNLRYFGHYGELSYLVGDMPKGSTAVSARLTNGDIVQAQVVGNLFALWHPHASLVGAVLTASGPLGPTATADRPTSIGGVRDDTSLDETCRSWIADEYNGHPVTGLRLIYTRDLAEYQFRAYVSDWTVADCKADQGPNPVLSVGALTATDRPWSQMEPLDYSATGSVPHMFYFGRAPENATRVEMHLADGTVVAAELVGEYFCALVTDRPLSTGVRKVVGYTPTTVFTREGLVTTSRPLG</sequence>
<keyword evidence="1" id="KW-0472">Membrane</keyword>
<accession>A0A8J3VJD2</accession>
<evidence type="ECO:0000256" key="1">
    <source>
        <dbReference type="SAM" id="Phobius"/>
    </source>
</evidence>
<organism evidence="2 3">
    <name type="scientific">Rhizocola hellebori</name>
    <dbReference type="NCBI Taxonomy" id="1392758"/>
    <lineage>
        <taxon>Bacteria</taxon>
        <taxon>Bacillati</taxon>
        <taxon>Actinomycetota</taxon>
        <taxon>Actinomycetes</taxon>
        <taxon>Micromonosporales</taxon>
        <taxon>Micromonosporaceae</taxon>
        <taxon>Rhizocola</taxon>
    </lineage>
</organism>
<dbReference type="EMBL" id="BONY01000042">
    <property type="protein sequence ID" value="GIH07946.1"/>
    <property type="molecule type" value="Genomic_DNA"/>
</dbReference>
<keyword evidence="3" id="KW-1185">Reference proteome</keyword>
<keyword evidence="1" id="KW-1133">Transmembrane helix</keyword>
<reference evidence="2" key="1">
    <citation type="submission" date="2021-01" db="EMBL/GenBank/DDBJ databases">
        <title>Whole genome shotgun sequence of Rhizocola hellebori NBRC 109834.</title>
        <authorList>
            <person name="Komaki H."/>
            <person name="Tamura T."/>
        </authorList>
    </citation>
    <scope>NUCLEOTIDE SEQUENCE</scope>
    <source>
        <strain evidence="2">NBRC 109834</strain>
    </source>
</reference>
<keyword evidence="1" id="KW-0812">Transmembrane</keyword>
<evidence type="ECO:0000313" key="2">
    <source>
        <dbReference type="EMBL" id="GIH07946.1"/>
    </source>
</evidence>
<gene>
    <name evidence="2" type="ORF">Rhe02_60130</name>
</gene>
<dbReference type="RefSeq" id="WP_203911716.1">
    <property type="nucleotide sequence ID" value="NZ_BONY01000042.1"/>
</dbReference>
<dbReference type="AlphaFoldDB" id="A0A8J3VJD2"/>
<dbReference type="Proteomes" id="UP000612899">
    <property type="component" value="Unassembled WGS sequence"/>
</dbReference>
<feature type="transmembrane region" description="Helical" evidence="1">
    <location>
        <begin position="37"/>
        <end position="57"/>
    </location>
</feature>